<keyword evidence="3 15" id="KW-0812">Transmembrane</keyword>
<feature type="transmembrane region" description="Helical" evidence="15">
    <location>
        <begin position="287"/>
        <end position="308"/>
    </location>
</feature>
<comment type="subcellular location">
    <subcellularLocation>
        <location evidence="1">Membrane</location>
        <topology evidence="1">Multi-pass membrane protein</topology>
    </subcellularLocation>
</comment>
<evidence type="ECO:0000256" key="1">
    <source>
        <dbReference type="ARBA" id="ARBA00004141"/>
    </source>
</evidence>
<evidence type="ECO:0000256" key="5">
    <source>
        <dbReference type="ARBA" id="ARBA00023136"/>
    </source>
</evidence>
<evidence type="ECO:0000256" key="4">
    <source>
        <dbReference type="ARBA" id="ARBA00022989"/>
    </source>
</evidence>
<dbReference type="GO" id="GO:0012505">
    <property type="term" value="C:endomembrane system"/>
    <property type="evidence" value="ECO:0007669"/>
    <property type="project" value="TreeGrafter"/>
</dbReference>
<feature type="transmembrane region" description="Helical" evidence="15">
    <location>
        <begin position="21"/>
        <end position="42"/>
    </location>
</feature>
<evidence type="ECO:0000256" key="3">
    <source>
        <dbReference type="ARBA" id="ARBA00022692"/>
    </source>
</evidence>
<evidence type="ECO:0000256" key="8">
    <source>
        <dbReference type="ARBA" id="ARBA00035895"/>
    </source>
</evidence>
<evidence type="ECO:0000313" key="16">
    <source>
        <dbReference type="EMBL" id="CAI9737447.1"/>
    </source>
</evidence>
<feature type="transmembrane region" description="Helical" evidence="15">
    <location>
        <begin position="434"/>
        <end position="452"/>
    </location>
</feature>
<accession>A0AA36BPR3</accession>
<dbReference type="Proteomes" id="UP001162480">
    <property type="component" value="Chromosome 20"/>
</dbReference>
<comment type="catalytic activity">
    <reaction evidence="14">
        <text>a 6-(alpha-D-glucosaminyl)-1-(1,2-diacyl-sn-glycero-3-phospho)-1D-myo-inositol(in) = a 6-(alpha-D-glucosaminyl)-1-(1,2-diacyl-sn-glycero-3-phospho)-1D-myo-inositol(out)</text>
        <dbReference type="Rhea" id="RHEA:71491"/>
        <dbReference type="ChEBI" id="CHEBI:57997"/>
    </reaction>
</comment>
<comment type="catalytic activity">
    <reaction evidence="9">
        <text>6-(alpha-D-glucosaminyl)-(1-octadecanoyl,2-(9Z)-octadecenoyl-sn-glycero-3-phospho)-1D-myo-inositol(in) = 6-(alpha-D-glucosaminyl)-(1-octadecanoyl,2-(9Z)-octadecenoyl-sn-glycero-3-phospho)-1D-myo-inositol(out)</text>
        <dbReference type="Rhea" id="RHEA:71495"/>
        <dbReference type="ChEBI" id="CHEBI:190691"/>
    </reaction>
</comment>
<evidence type="ECO:0000256" key="2">
    <source>
        <dbReference type="ARBA" id="ARBA00009310"/>
    </source>
</evidence>
<comment type="catalytic activity">
    <reaction evidence="6">
        <text>a 1,2-diacyl-sn-glycero-3-phosphoethanolamine(in) = a 1,2-diacyl-sn-glycero-3-phosphoethanolamine(out)</text>
        <dbReference type="Rhea" id="RHEA:38895"/>
        <dbReference type="ChEBI" id="CHEBI:64612"/>
    </reaction>
</comment>
<evidence type="ECO:0000256" key="15">
    <source>
        <dbReference type="SAM" id="Phobius"/>
    </source>
</evidence>
<evidence type="ECO:0000256" key="11">
    <source>
        <dbReference type="ARBA" id="ARBA00042320"/>
    </source>
</evidence>
<comment type="similarity">
    <text evidence="2">Belongs to the CLPTM1 family.</text>
</comment>
<feature type="transmembrane region" description="Helical" evidence="15">
    <location>
        <begin position="409"/>
        <end position="428"/>
    </location>
</feature>
<dbReference type="AlphaFoldDB" id="A0AA36BPR3"/>
<evidence type="ECO:0000313" key="17">
    <source>
        <dbReference type="Proteomes" id="UP001162480"/>
    </source>
</evidence>
<evidence type="ECO:0000256" key="7">
    <source>
        <dbReference type="ARBA" id="ARBA00024631"/>
    </source>
</evidence>
<feature type="transmembrane region" description="Helical" evidence="15">
    <location>
        <begin position="329"/>
        <end position="344"/>
    </location>
</feature>
<keyword evidence="4 15" id="KW-1133">Transmembrane helix</keyword>
<comment type="function">
    <text evidence="13">Scramblase that mediates the translocation of glucosaminylphosphatidylinositol (alpha-D-GlcN-(1-6)-(1,2-diacyl-sn-glycero-3-phospho)-1D-myo-inositol, GlcN-PI) across the endoplasmic reticulum (ER) membrane, from the cytosolic leaflet to the luminal leaflet of the ER membrane, where it participates in the biosynthesis of glycosylphosphatidylinositol (GPI). GPI is a lipid glycoconjugate involved in post-translational modification of proteins. Can also translocate 1,2-diacyl-sn-glycero-3-phospho-(1D-myo-inositol) (phosphatidylinositol or PI), as well as several other phospholipids (1,2-diacyl-sn-glycero-3-phosphocholine, 1,2-diacyl-sn-glycero-3-phosphoethanolamine), and N-acetylglucosaminylphosphatidylinositol (GlcNAc-PI) in vitro.</text>
</comment>
<reference evidence="16" key="1">
    <citation type="submission" date="2023-08" db="EMBL/GenBank/DDBJ databases">
        <authorList>
            <person name="Alioto T."/>
            <person name="Alioto T."/>
            <person name="Gomez Garrido J."/>
        </authorList>
    </citation>
    <scope>NUCLEOTIDE SEQUENCE</scope>
</reference>
<evidence type="ECO:0000256" key="13">
    <source>
        <dbReference type="ARBA" id="ARBA00045827"/>
    </source>
</evidence>
<dbReference type="InterPro" id="IPR008429">
    <property type="entry name" value="CLPTM1"/>
</dbReference>
<evidence type="ECO:0000256" key="9">
    <source>
        <dbReference type="ARBA" id="ARBA00036810"/>
    </source>
</evidence>
<protein>
    <recommendedName>
        <fullName evidence="10">Lipid scramblase CLPTM1L</fullName>
    </recommendedName>
    <alternativeName>
        <fullName evidence="12">Cisplatin resistance-related protein 9</fullName>
    </alternativeName>
    <alternativeName>
        <fullName evidence="11">Cleft lip and palate transmembrane protein 1-like protein</fullName>
    </alternativeName>
</protein>
<dbReference type="EMBL" id="OX597833">
    <property type="protein sequence ID" value="CAI9737447.1"/>
    <property type="molecule type" value="Genomic_DNA"/>
</dbReference>
<dbReference type="PANTHER" id="PTHR21347:SF0">
    <property type="entry name" value="LIPID SCRAMBLASE CLPTM1L"/>
    <property type="match status" value="1"/>
</dbReference>
<keyword evidence="5 15" id="KW-0472">Membrane</keyword>
<evidence type="ECO:0000256" key="10">
    <source>
        <dbReference type="ARBA" id="ARBA00040905"/>
    </source>
</evidence>
<organism evidence="16 17">
    <name type="scientific">Octopus vulgaris</name>
    <name type="common">Common octopus</name>
    <dbReference type="NCBI Taxonomy" id="6645"/>
    <lineage>
        <taxon>Eukaryota</taxon>
        <taxon>Metazoa</taxon>
        <taxon>Spiralia</taxon>
        <taxon>Lophotrochozoa</taxon>
        <taxon>Mollusca</taxon>
        <taxon>Cephalopoda</taxon>
        <taxon>Coleoidea</taxon>
        <taxon>Octopodiformes</taxon>
        <taxon>Octopoda</taxon>
        <taxon>Incirrata</taxon>
        <taxon>Octopodidae</taxon>
        <taxon>Octopus</taxon>
    </lineage>
</organism>
<evidence type="ECO:0000256" key="6">
    <source>
        <dbReference type="ARBA" id="ARBA00024615"/>
    </source>
</evidence>
<proteinExistence type="inferred from homology"/>
<name>A0AA36BPR3_OCTVU</name>
<evidence type="ECO:0000256" key="12">
    <source>
        <dbReference type="ARBA" id="ARBA00043155"/>
    </source>
</evidence>
<evidence type="ECO:0000256" key="14">
    <source>
        <dbReference type="ARBA" id="ARBA00093208"/>
    </source>
</evidence>
<comment type="catalytic activity">
    <reaction evidence="8">
        <text>a 1,2-diacyl-sn-glycero-3-phospho-(1D-myo-inositol)(in) = a 1,2-diacyl-sn-glycero-3-phospho-(1D-myo-inositol)(out)</text>
        <dbReference type="Rhea" id="RHEA:38691"/>
        <dbReference type="ChEBI" id="CHEBI:57880"/>
    </reaction>
</comment>
<keyword evidence="17" id="KW-1185">Reference proteome</keyword>
<dbReference type="GO" id="GO:0016020">
    <property type="term" value="C:membrane"/>
    <property type="evidence" value="ECO:0007669"/>
    <property type="project" value="UniProtKB-SubCell"/>
</dbReference>
<dbReference type="Pfam" id="PF05602">
    <property type="entry name" value="CLPTM1"/>
    <property type="match status" value="1"/>
</dbReference>
<comment type="catalytic activity">
    <reaction evidence="7">
        <text>a 1,2-diacyl-sn-glycero-3-phosphocholine(in) = a 1,2-diacyl-sn-glycero-3-phosphocholine(out)</text>
        <dbReference type="Rhea" id="RHEA:38571"/>
        <dbReference type="ChEBI" id="CHEBI:57643"/>
    </reaction>
</comment>
<gene>
    <name evidence="16" type="ORF">OCTVUL_1B010797</name>
</gene>
<dbReference type="PANTHER" id="PTHR21347">
    <property type="entry name" value="CLEFT LIP AND PALATE ASSOCIATED TRANSMEMBRANE PROTEIN-RELATED"/>
    <property type="match status" value="1"/>
</dbReference>
<sequence>MIGGGCSIQSSSIMGPSFSMIISAVFFSYIAYSLWVMVEIFYPKPCEGPPKSCLTSYLVVRPKPTFGLRLYTSTRYLAPSEQDLTLVWDYHNFSLTEPTNGVVNVTLPLKTRRNGTLYGHIFFFLRGRDPFLDKHTVHTQIPLTSYSLPESKVVNLLTDKTPNASVELNQKPVSHWRSKITINVVQEDLSLNRNAIPGELYRYIKFSPEGFYLPIVFIDELSNRLSDLQIINTTTRTMSLKVSYAPISIGKLRLWTSMMDSMKAMKTLGFKEKDVDELKGIFTDTNLALLLLTFAVSTLHLLFDFLAFKNDINFWRGKKSMEGLSSRGVVWRCVSTMIIFLFLLDQESSLLVLIPAGIGAFIEVWKVKKAFKLNITWSGWKPFFEFGKVSDKEKQTNEFDSEAMKYLSYVLYPLCICGAIYSLIYIQYKSWYSWFINSLVNGVYLFGFLFMLPQLFVNYKLKSVAHLPWRAFMYKAFNTFIDDVFAFIITMPTAHRLACFRDDVVFLIYLYQRWLYPVDKTRVNEYGMSYEEDKVKTDSKKKKKDE</sequence>